<organism evidence="1 2">
    <name type="scientific">Gibberella moniliformis (strain M3125 / FGSC 7600)</name>
    <name type="common">Maize ear and stalk rot fungus</name>
    <name type="synonym">Fusarium verticillioides</name>
    <dbReference type="NCBI Taxonomy" id="334819"/>
    <lineage>
        <taxon>Eukaryota</taxon>
        <taxon>Fungi</taxon>
        <taxon>Dikarya</taxon>
        <taxon>Ascomycota</taxon>
        <taxon>Pezizomycotina</taxon>
        <taxon>Sordariomycetes</taxon>
        <taxon>Hypocreomycetidae</taxon>
        <taxon>Hypocreales</taxon>
        <taxon>Nectriaceae</taxon>
        <taxon>Fusarium</taxon>
        <taxon>Fusarium fujikuroi species complex</taxon>
    </lineage>
</organism>
<dbReference type="AlphaFoldDB" id="W7M5B8"/>
<keyword evidence="2" id="KW-1185">Reference proteome</keyword>
<dbReference type="Proteomes" id="UP000009096">
    <property type="component" value="Chromosome 5"/>
</dbReference>
<dbReference type="GeneID" id="30060820"/>
<dbReference type="KEGG" id="fvr:FVEG_02629"/>
<dbReference type="EMBL" id="DS022244">
    <property type="protein sequence ID" value="EWG40072.1"/>
    <property type="molecule type" value="Genomic_DNA"/>
</dbReference>
<sequence length="62" mass="7182">MLSHGRFRWFCQYPQYKPICNVLGLLCKQKEPDYRVGTLGKAMHASSELVRSPLARTKTPSW</sequence>
<dbReference type="EMBL" id="CM000582">
    <property type="protein sequence ID" value="EWG40072.1"/>
    <property type="molecule type" value="Genomic_DNA"/>
</dbReference>
<dbReference type="VEuPathDB" id="FungiDB:FVEG_02629"/>
<dbReference type="HOGENOM" id="CLU_2904357_0_0_1"/>
<evidence type="ECO:0000313" key="2">
    <source>
        <dbReference type="Proteomes" id="UP000009096"/>
    </source>
</evidence>
<dbReference type="RefSeq" id="XP_018746263.1">
    <property type="nucleotide sequence ID" value="XM_018890014.1"/>
</dbReference>
<protein>
    <submittedName>
        <fullName evidence="1">Uncharacterized protein</fullName>
    </submittedName>
</protein>
<evidence type="ECO:0000313" key="1">
    <source>
        <dbReference type="EMBL" id="EWG40072.1"/>
    </source>
</evidence>
<accession>W7M5B8</accession>
<name>W7M5B8_GIBM7</name>
<gene>
    <name evidence="1" type="ORF">FVEG_02629</name>
</gene>
<proteinExistence type="predicted"/>
<reference evidence="1 2" key="1">
    <citation type="journal article" date="2010" name="Nature">
        <title>Comparative genomics reveals mobile pathogenicity chromosomes in Fusarium.</title>
        <authorList>
            <person name="Ma L.J."/>
            <person name="van der Does H.C."/>
            <person name="Borkovich K.A."/>
            <person name="Coleman J.J."/>
            <person name="Daboussi M.J."/>
            <person name="Di Pietro A."/>
            <person name="Dufresne M."/>
            <person name="Freitag M."/>
            <person name="Grabherr M."/>
            <person name="Henrissat B."/>
            <person name="Houterman P.M."/>
            <person name="Kang S."/>
            <person name="Shim W.B."/>
            <person name="Woloshuk C."/>
            <person name="Xie X."/>
            <person name="Xu J.R."/>
            <person name="Antoniw J."/>
            <person name="Baker S.E."/>
            <person name="Bluhm B.H."/>
            <person name="Breakspear A."/>
            <person name="Brown D.W."/>
            <person name="Butchko R.A."/>
            <person name="Chapman S."/>
            <person name="Coulson R."/>
            <person name="Coutinho P.M."/>
            <person name="Danchin E.G."/>
            <person name="Diener A."/>
            <person name="Gale L.R."/>
            <person name="Gardiner D.M."/>
            <person name="Goff S."/>
            <person name="Hammond-Kosack K.E."/>
            <person name="Hilburn K."/>
            <person name="Hua-Van A."/>
            <person name="Jonkers W."/>
            <person name="Kazan K."/>
            <person name="Kodira C.D."/>
            <person name="Koehrsen M."/>
            <person name="Kumar L."/>
            <person name="Lee Y.H."/>
            <person name="Li L."/>
            <person name="Manners J.M."/>
            <person name="Miranda-Saavedra D."/>
            <person name="Mukherjee M."/>
            <person name="Park G."/>
            <person name="Park J."/>
            <person name="Park S.Y."/>
            <person name="Proctor R.H."/>
            <person name="Regev A."/>
            <person name="Ruiz-Roldan M.C."/>
            <person name="Sain D."/>
            <person name="Sakthikumar S."/>
            <person name="Sykes S."/>
            <person name="Schwartz D.C."/>
            <person name="Turgeon B.G."/>
            <person name="Wapinski I."/>
            <person name="Yoder O."/>
            <person name="Young S."/>
            <person name="Zeng Q."/>
            <person name="Zhou S."/>
            <person name="Galagan J."/>
            <person name="Cuomo C.A."/>
            <person name="Kistler H.C."/>
            <person name="Rep M."/>
        </authorList>
    </citation>
    <scope>NUCLEOTIDE SEQUENCE [LARGE SCALE GENOMIC DNA]</scope>
    <source>
        <strain evidence="2">M3125 / FGSC 7600</strain>
    </source>
</reference>